<comment type="cofactor">
    <cofactor evidence="1 8">
        <name>heme</name>
        <dbReference type="ChEBI" id="CHEBI:30413"/>
    </cofactor>
</comment>
<organism evidence="11 12">
    <name type="scientific">Madurella mycetomatis</name>
    <dbReference type="NCBI Taxonomy" id="100816"/>
    <lineage>
        <taxon>Eukaryota</taxon>
        <taxon>Fungi</taxon>
        <taxon>Dikarya</taxon>
        <taxon>Ascomycota</taxon>
        <taxon>Pezizomycotina</taxon>
        <taxon>Sordariomycetes</taxon>
        <taxon>Sordariomycetidae</taxon>
        <taxon>Sordariales</taxon>
        <taxon>Sordariales incertae sedis</taxon>
        <taxon>Madurella</taxon>
    </lineage>
</organism>
<dbReference type="STRING" id="100816.A0A175WIC9"/>
<dbReference type="SUPFAM" id="SSF48264">
    <property type="entry name" value="Cytochrome P450"/>
    <property type="match status" value="1"/>
</dbReference>
<keyword evidence="12" id="KW-1185">Reference proteome</keyword>
<gene>
    <name evidence="11" type="ORF">MMYC01_200214</name>
</gene>
<dbReference type="EMBL" id="LCTW02000002">
    <property type="protein sequence ID" value="KXX83259.1"/>
    <property type="molecule type" value="Genomic_DNA"/>
</dbReference>
<keyword evidence="10" id="KW-0472">Membrane</keyword>
<keyword evidence="10" id="KW-0812">Transmembrane</keyword>
<evidence type="ECO:0000256" key="8">
    <source>
        <dbReference type="PIRSR" id="PIRSR602401-1"/>
    </source>
</evidence>
<comment type="similarity">
    <text evidence="2 9">Belongs to the cytochrome P450 family.</text>
</comment>
<keyword evidence="5 9" id="KW-0560">Oxidoreductase</keyword>
<dbReference type="Proteomes" id="UP000078237">
    <property type="component" value="Unassembled WGS sequence"/>
</dbReference>
<evidence type="ECO:0000256" key="4">
    <source>
        <dbReference type="ARBA" id="ARBA00022723"/>
    </source>
</evidence>
<keyword evidence="10" id="KW-1133">Transmembrane helix</keyword>
<dbReference type="GO" id="GO:0004497">
    <property type="term" value="F:monooxygenase activity"/>
    <property type="evidence" value="ECO:0007669"/>
    <property type="project" value="UniProtKB-KW"/>
</dbReference>
<dbReference type="GO" id="GO:0016705">
    <property type="term" value="F:oxidoreductase activity, acting on paired donors, with incorporation or reduction of molecular oxygen"/>
    <property type="evidence" value="ECO:0007669"/>
    <property type="project" value="InterPro"/>
</dbReference>
<dbReference type="PRINTS" id="PR00463">
    <property type="entry name" value="EP450I"/>
</dbReference>
<evidence type="ECO:0000256" key="3">
    <source>
        <dbReference type="ARBA" id="ARBA00022617"/>
    </source>
</evidence>
<keyword evidence="4 8" id="KW-0479">Metal-binding</keyword>
<dbReference type="OrthoDB" id="3945418at2759"/>
<keyword evidence="6 8" id="KW-0408">Iron</keyword>
<dbReference type="CDD" id="cd11062">
    <property type="entry name" value="CYP58-like"/>
    <property type="match status" value="1"/>
</dbReference>
<dbReference type="PROSITE" id="PS00086">
    <property type="entry name" value="CYTOCHROME_P450"/>
    <property type="match status" value="1"/>
</dbReference>
<comment type="caution">
    <text evidence="11">The sequence shown here is derived from an EMBL/GenBank/DDBJ whole genome shotgun (WGS) entry which is preliminary data.</text>
</comment>
<dbReference type="PANTHER" id="PTHR24305:SF157">
    <property type="entry name" value="N-ACETYLTRYPTOPHAN 6-HYDROXYLASE IVOC-RELATED"/>
    <property type="match status" value="1"/>
</dbReference>
<feature type="transmembrane region" description="Helical" evidence="10">
    <location>
        <begin position="13"/>
        <end position="34"/>
    </location>
</feature>
<evidence type="ECO:0000256" key="1">
    <source>
        <dbReference type="ARBA" id="ARBA00001971"/>
    </source>
</evidence>
<feature type="binding site" description="axial binding residue" evidence="8">
    <location>
        <position position="469"/>
    </location>
    <ligand>
        <name>heme</name>
        <dbReference type="ChEBI" id="CHEBI:30413"/>
    </ligand>
    <ligandPart>
        <name>Fe</name>
        <dbReference type="ChEBI" id="CHEBI:18248"/>
    </ligandPart>
</feature>
<keyword evidence="3 8" id="KW-0349">Heme</keyword>
<reference evidence="11 12" key="1">
    <citation type="journal article" date="2016" name="Genome Announc.">
        <title>Genome Sequence of Madurella mycetomatis mm55, Isolated from a Human Mycetoma Case in Sudan.</title>
        <authorList>
            <person name="Smit S."/>
            <person name="Derks M.F."/>
            <person name="Bervoets S."/>
            <person name="Fahal A."/>
            <person name="van Leeuwen W."/>
            <person name="van Belkum A."/>
            <person name="van de Sande W.W."/>
        </authorList>
    </citation>
    <scope>NUCLEOTIDE SEQUENCE [LARGE SCALE GENOMIC DNA]</scope>
    <source>
        <strain evidence="12">mm55</strain>
    </source>
</reference>
<dbReference type="Pfam" id="PF00067">
    <property type="entry name" value="p450"/>
    <property type="match status" value="1"/>
</dbReference>
<dbReference type="InterPro" id="IPR036396">
    <property type="entry name" value="Cyt_P450_sf"/>
</dbReference>
<evidence type="ECO:0000256" key="6">
    <source>
        <dbReference type="ARBA" id="ARBA00023004"/>
    </source>
</evidence>
<dbReference type="PRINTS" id="PR00385">
    <property type="entry name" value="P450"/>
</dbReference>
<evidence type="ECO:0000313" key="12">
    <source>
        <dbReference type="Proteomes" id="UP000078237"/>
    </source>
</evidence>
<dbReference type="InterPro" id="IPR002401">
    <property type="entry name" value="Cyt_P450_E_grp-I"/>
</dbReference>
<evidence type="ECO:0000256" key="7">
    <source>
        <dbReference type="ARBA" id="ARBA00023033"/>
    </source>
</evidence>
<accession>A0A175WIC9</accession>
<dbReference type="InterPro" id="IPR017972">
    <property type="entry name" value="Cyt_P450_CS"/>
</dbReference>
<evidence type="ECO:0000313" key="11">
    <source>
        <dbReference type="EMBL" id="KXX83259.1"/>
    </source>
</evidence>
<dbReference type="VEuPathDB" id="FungiDB:MMYC01_200214"/>
<protein>
    <submittedName>
        <fullName evidence="11">Trichodiene oxygenase</fullName>
    </submittedName>
</protein>
<evidence type="ECO:0000256" key="2">
    <source>
        <dbReference type="ARBA" id="ARBA00010617"/>
    </source>
</evidence>
<dbReference type="InterPro" id="IPR050121">
    <property type="entry name" value="Cytochrome_P450_monoxygenase"/>
</dbReference>
<dbReference type="GO" id="GO:0020037">
    <property type="term" value="F:heme binding"/>
    <property type="evidence" value="ECO:0007669"/>
    <property type="project" value="InterPro"/>
</dbReference>
<dbReference type="InterPro" id="IPR001128">
    <property type="entry name" value="Cyt_P450"/>
</dbReference>
<keyword evidence="7 9" id="KW-0503">Monooxygenase</keyword>
<sequence>MGLLSVAEGRSPYAAYAVIGIAGGFVYLIFLAIYRLYLSPLAKFPGPKLAALTQWYEAYYELFSGDGGQFIWHYAKLHEKYGPIIRINPWELHIQDSEFYDVLYSGSRHSSKLATLAHRFNSPESAFSTVEHSKHRRRRMALNPFFSRRKIAEHQPAIQQKMHRVTDRVAQEYLGNGKVLRVDHMWGCWTSDIINDYAFDKPHNFIDAPDFHASYTDAMVDLLEPVHYITQFPLATNLFKVLPLAWIKAMSPQMGTVMDFNNEMTNQIRILLNKPTVEKAQSRTIFGTLLESDLPPSEKTISRLQQEAISVTGAGIETTMRALSVCTFHILANPPVLERLRAELMEAIPDPRNPPNWDALCQLPYLIPAPVAMERLVSTDRAPKALRFSYGTSQRLPRKIEDEPLRYKEWVIPVGAIVGMDNYAVSHDEAIFPDNHSFRPERWLDAPKAPDGKQLSRYMVAFGRGTRSCVGMQLAYAELYIGISTLFRRFKMELYETERDAVDLYMDRFVPRPKPGTEGVRVLVTEDLYA</sequence>
<dbReference type="PANTHER" id="PTHR24305">
    <property type="entry name" value="CYTOCHROME P450"/>
    <property type="match status" value="1"/>
</dbReference>
<dbReference type="AlphaFoldDB" id="A0A175WIC9"/>
<proteinExistence type="inferred from homology"/>
<evidence type="ECO:0000256" key="9">
    <source>
        <dbReference type="RuleBase" id="RU000461"/>
    </source>
</evidence>
<dbReference type="GO" id="GO:0005506">
    <property type="term" value="F:iron ion binding"/>
    <property type="evidence" value="ECO:0007669"/>
    <property type="project" value="InterPro"/>
</dbReference>
<evidence type="ECO:0000256" key="5">
    <source>
        <dbReference type="ARBA" id="ARBA00023002"/>
    </source>
</evidence>
<evidence type="ECO:0000256" key="10">
    <source>
        <dbReference type="SAM" id="Phobius"/>
    </source>
</evidence>
<name>A0A175WIC9_9PEZI</name>
<dbReference type="Gene3D" id="1.10.630.10">
    <property type="entry name" value="Cytochrome P450"/>
    <property type="match status" value="1"/>
</dbReference>